<keyword evidence="6" id="KW-1185">Reference proteome</keyword>
<evidence type="ECO:0000313" key="6">
    <source>
        <dbReference type="Proteomes" id="UP001165460"/>
    </source>
</evidence>
<sequence length="291" mass="33055">MKVLQFAVPVAATQTIMVQEDLMPHFYPHLHKHEEAQLIWIKKGTGTLLINNDMHLFKGGDVFFIGANQPHLFKSDSAYFKEDTSLKIEALSVFFDPEGKISGVFNLPEMQMVKQLLSEKAAFKVSEKHQDNIAGQILGIKNAEPRYAVVKFLELLLGLLAISAELESLTVIQHYAADADALRINSVLHFLMKNYERQLSLSEVAAYASMTPQAFCRYFKKHTRQTFTTYVNNLRINEVCSKLIRGEYPNISTAVYESGFANVTSFNRVFKQIKGKNPKSYLKQYYANVSL</sequence>
<evidence type="ECO:0000259" key="4">
    <source>
        <dbReference type="PROSITE" id="PS01124"/>
    </source>
</evidence>
<dbReference type="InterPro" id="IPR011051">
    <property type="entry name" value="RmlC_Cupin_sf"/>
</dbReference>
<dbReference type="PANTHER" id="PTHR43280:SF2">
    <property type="entry name" value="HTH-TYPE TRANSCRIPTIONAL REGULATOR EXSA"/>
    <property type="match status" value="1"/>
</dbReference>
<evidence type="ECO:0000313" key="5">
    <source>
        <dbReference type="EMBL" id="MCJ0743854.1"/>
    </source>
</evidence>
<proteinExistence type="predicted"/>
<dbReference type="Pfam" id="PF02311">
    <property type="entry name" value="AraC_binding"/>
    <property type="match status" value="1"/>
</dbReference>
<keyword evidence="3" id="KW-0804">Transcription</keyword>
<comment type="caution">
    <text evidence="5">The sequence shown here is derived from an EMBL/GenBank/DDBJ whole genome shotgun (WGS) entry which is preliminary data.</text>
</comment>
<dbReference type="InterPro" id="IPR018060">
    <property type="entry name" value="HTH_AraC"/>
</dbReference>
<name>A0ABT0A004_9SPHI</name>
<dbReference type="InterPro" id="IPR009057">
    <property type="entry name" value="Homeodomain-like_sf"/>
</dbReference>
<dbReference type="Gene3D" id="2.60.120.10">
    <property type="entry name" value="Jelly Rolls"/>
    <property type="match status" value="1"/>
</dbReference>
<dbReference type="SUPFAM" id="SSF51182">
    <property type="entry name" value="RmlC-like cupins"/>
    <property type="match status" value="1"/>
</dbReference>
<evidence type="ECO:0000256" key="1">
    <source>
        <dbReference type="ARBA" id="ARBA00023015"/>
    </source>
</evidence>
<dbReference type="RefSeq" id="WP_243363183.1">
    <property type="nucleotide sequence ID" value="NZ_JALGBH010000002.1"/>
</dbReference>
<dbReference type="EMBL" id="JALGBH010000002">
    <property type="protein sequence ID" value="MCJ0743854.1"/>
    <property type="molecule type" value="Genomic_DNA"/>
</dbReference>
<reference evidence="5" key="1">
    <citation type="submission" date="2022-03" db="EMBL/GenBank/DDBJ databases">
        <authorList>
            <person name="Woo C.Y."/>
        </authorList>
    </citation>
    <scope>NUCLEOTIDE SEQUENCE</scope>
    <source>
        <strain evidence="5">CYS-01</strain>
    </source>
</reference>
<dbReference type="Proteomes" id="UP001165460">
    <property type="component" value="Unassembled WGS sequence"/>
</dbReference>
<protein>
    <submittedName>
        <fullName evidence="5">AraC family transcriptional regulator</fullName>
    </submittedName>
</protein>
<evidence type="ECO:0000256" key="3">
    <source>
        <dbReference type="ARBA" id="ARBA00023163"/>
    </source>
</evidence>
<keyword evidence="1" id="KW-0805">Transcription regulation</keyword>
<feature type="domain" description="HTH araC/xylS-type" evidence="4">
    <location>
        <begin position="185"/>
        <end position="284"/>
    </location>
</feature>
<dbReference type="PROSITE" id="PS01124">
    <property type="entry name" value="HTH_ARAC_FAMILY_2"/>
    <property type="match status" value="1"/>
</dbReference>
<gene>
    <name evidence="5" type="ORF">MMF97_14135</name>
</gene>
<dbReference type="InterPro" id="IPR003313">
    <property type="entry name" value="AraC-bd"/>
</dbReference>
<dbReference type="Pfam" id="PF12833">
    <property type="entry name" value="HTH_18"/>
    <property type="match status" value="1"/>
</dbReference>
<dbReference type="Gene3D" id="1.10.10.60">
    <property type="entry name" value="Homeodomain-like"/>
    <property type="match status" value="2"/>
</dbReference>
<dbReference type="SUPFAM" id="SSF46689">
    <property type="entry name" value="Homeodomain-like"/>
    <property type="match status" value="2"/>
</dbReference>
<dbReference type="SMART" id="SM00342">
    <property type="entry name" value="HTH_ARAC"/>
    <property type="match status" value="1"/>
</dbReference>
<organism evidence="5 6">
    <name type="scientific">Pedobacter montanisoli</name>
    <dbReference type="NCBI Taxonomy" id="2923277"/>
    <lineage>
        <taxon>Bacteria</taxon>
        <taxon>Pseudomonadati</taxon>
        <taxon>Bacteroidota</taxon>
        <taxon>Sphingobacteriia</taxon>
        <taxon>Sphingobacteriales</taxon>
        <taxon>Sphingobacteriaceae</taxon>
        <taxon>Pedobacter</taxon>
    </lineage>
</organism>
<dbReference type="InterPro" id="IPR014710">
    <property type="entry name" value="RmlC-like_jellyroll"/>
</dbReference>
<keyword evidence="2" id="KW-0238">DNA-binding</keyword>
<dbReference type="PANTHER" id="PTHR43280">
    <property type="entry name" value="ARAC-FAMILY TRANSCRIPTIONAL REGULATOR"/>
    <property type="match status" value="1"/>
</dbReference>
<evidence type="ECO:0000256" key="2">
    <source>
        <dbReference type="ARBA" id="ARBA00023125"/>
    </source>
</evidence>
<accession>A0ABT0A004</accession>